<gene>
    <name evidence="2" type="ORF">TJEJU_4150</name>
</gene>
<evidence type="ECO:0000313" key="3">
    <source>
        <dbReference type="Proteomes" id="UP000215214"/>
    </source>
</evidence>
<reference evidence="2 3" key="1">
    <citation type="submission" date="2017-07" db="EMBL/GenBank/DDBJ databases">
        <authorList>
            <person name="Sun Z.S."/>
            <person name="Albrecht U."/>
            <person name="Echele G."/>
            <person name="Lee C.C."/>
        </authorList>
    </citation>
    <scope>NUCLEOTIDE SEQUENCE [LARGE SCALE GENOMIC DNA]</scope>
    <source>
        <strain evidence="3">type strain: KCTC 22618</strain>
    </source>
</reference>
<dbReference type="AlphaFoldDB" id="A0A238UFK5"/>
<feature type="chain" id="PRO_5012850828" description="Lipoprotein" evidence="1">
    <location>
        <begin position="22"/>
        <end position="131"/>
    </location>
</feature>
<feature type="signal peptide" evidence="1">
    <location>
        <begin position="1"/>
        <end position="21"/>
    </location>
</feature>
<dbReference type="OrthoDB" id="5526158at2"/>
<evidence type="ECO:0000313" key="2">
    <source>
        <dbReference type="EMBL" id="SNR17766.1"/>
    </source>
</evidence>
<proteinExistence type="predicted"/>
<evidence type="ECO:0000256" key="1">
    <source>
        <dbReference type="SAM" id="SignalP"/>
    </source>
</evidence>
<dbReference type="KEGG" id="tje:TJEJU_4150"/>
<keyword evidence="1" id="KW-0732">Signal</keyword>
<dbReference type="EMBL" id="LT899436">
    <property type="protein sequence ID" value="SNR17766.1"/>
    <property type="molecule type" value="Genomic_DNA"/>
</dbReference>
<sequence>MKSFKFIFILFLAFISCKDNASDLERDQEQLQEMFNEIKALASSKSCTDASEWSFTSYGVKPCGGPWGYIAYPTTIDVSLFLQKVADFNELNTELNKKTGAISDCSLITQPVSVACEDGKAVLIYYTTNNK</sequence>
<dbReference type="Proteomes" id="UP000215214">
    <property type="component" value="Chromosome TJEJU"/>
</dbReference>
<protein>
    <recommendedName>
        <fullName evidence="4">Lipoprotein</fullName>
    </recommendedName>
</protein>
<organism evidence="2 3">
    <name type="scientific">Tenacibaculum jejuense</name>
    <dbReference type="NCBI Taxonomy" id="584609"/>
    <lineage>
        <taxon>Bacteria</taxon>
        <taxon>Pseudomonadati</taxon>
        <taxon>Bacteroidota</taxon>
        <taxon>Flavobacteriia</taxon>
        <taxon>Flavobacteriales</taxon>
        <taxon>Flavobacteriaceae</taxon>
        <taxon>Tenacibaculum</taxon>
    </lineage>
</organism>
<accession>A0A238UFK5</accession>
<name>A0A238UFK5_9FLAO</name>
<evidence type="ECO:0008006" key="4">
    <source>
        <dbReference type="Google" id="ProtNLM"/>
    </source>
</evidence>
<keyword evidence="3" id="KW-1185">Reference proteome</keyword>
<dbReference type="RefSeq" id="WP_095074951.1">
    <property type="nucleotide sequence ID" value="NZ_LT899436.1"/>
</dbReference>
<dbReference type="PROSITE" id="PS51257">
    <property type="entry name" value="PROKAR_LIPOPROTEIN"/>
    <property type="match status" value="1"/>
</dbReference>